<protein>
    <recommendedName>
        <fullName evidence="2">Protein kinase domain-containing protein</fullName>
    </recommendedName>
</protein>
<dbReference type="SUPFAM" id="SSF56112">
    <property type="entry name" value="Protein kinase-like (PK-like)"/>
    <property type="match status" value="1"/>
</dbReference>
<dbReference type="Pfam" id="PF00069">
    <property type="entry name" value="Pkinase"/>
    <property type="match status" value="1"/>
</dbReference>
<dbReference type="PROSITE" id="PS50011">
    <property type="entry name" value="PROTEIN_KINASE_DOM"/>
    <property type="match status" value="1"/>
</dbReference>
<dbReference type="InterPro" id="IPR000719">
    <property type="entry name" value="Prot_kinase_dom"/>
</dbReference>
<sequence>MSLGGTQVLYIFSSLSGAKGLLAASRLPLFCGRDPSTFHKFSLAHLGELMHSVNKRTINGKTDKDSIRTPMALKFVHKKATELLDFVNEYCIALTLGAHPCIATALGIAFQTPKHYVFAQELALASDLFSLMVPQVGVPEQRVKRCALQLASALEYMETKGLVHRDVKPENVLLCDPECRRIKLTDFGLSCPQGRAIEALPESLPYTAPELSALGPKARLEAQPSLDTWSLGVLLFCVLTGYFPWLTAVPTDRYYRSFVCWHRSPRFSPHPPHWGRFTPQALEMLRGLLMPNAAQRSPAKEVMNYIKVPWLLPEAQSCVRPSRDLLGTSRPVAPIPNLALAVEGPKTPCTSPNQNTSLFQRAKRKHSQARETEKKTVILRIQSKLPAGQGRKNFRESFLSHICDFHLRRVALQS</sequence>
<evidence type="ECO:0000313" key="3">
    <source>
        <dbReference type="Ensembl" id="ENSPMRP00000023232.1"/>
    </source>
</evidence>
<dbReference type="PROSITE" id="PS00108">
    <property type="entry name" value="PROTEIN_KINASE_ST"/>
    <property type="match status" value="1"/>
</dbReference>
<feature type="domain" description="Protein kinase" evidence="2">
    <location>
        <begin position="35"/>
        <end position="311"/>
    </location>
</feature>
<dbReference type="Proteomes" id="UP000472272">
    <property type="component" value="Chromosome 13"/>
</dbReference>
<feature type="compositionally biased region" description="Polar residues" evidence="1">
    <location>
        <begin position="348"/>
        <end position="359"/>
    </location>
</feature>
<evidence type="ECO:0000313" key="4">
    <source>
        <dbReference type="Proteomes" id="UP000472272"/>
    </source>
</evidence>
<dbReference type="GO" id="GO:0004674">
    <property type="term" value="F:protein serine/threonine kinase activity"/>
    <property type="evidence" value="ECO:0007669"/>
    <property type="project" value="TreeGrafter"/>
</dbReference>
<reference evidence="3 4" key="1">
    <citation type="journal article" date="2019" name="Proc. Natl. Acad. Sci. U.S.A.">
        <title>Regulatory changes in pterin and carotenoid genes underlie balanced color polymorphisms in the wall lizard.</title>
        <authorList>
            <person name="Andrade P."/>
            <person name="Pinho C."/>
            <person name="Perez I de Lanuza G."/>
            <person name="Afonso S."/>
            <person name="Brejcha J."/>
            <person name="Rubin C.J."/>
            <person name="Wallerman O."/>
            <person name="Pereira P."/>
            <person name="Sabatino S.J."/>
            <person name="Bellati A."/>
            <person name="Pellitteri-Rosa D."/>
            <person name="Bosakova Z."/>
            <person name="Bunikis I."/>
            <person name="Carretero M.A."/>
            <person name="Feiner N."/>
            <person name="Marsik P."/>
            <person name="Pauperio F."/>
            <person name="Salvi D."/>
            <person name="Soler L."/>
            <person name="While G.M."/>
            <person name="Uller T."/>
            <person name="Font E."/>
            <person name="Andersson L."/>
            <person name="Carneiro M."/>
        </authorList>
    </citation>
    <scope>NUCLEOTIDE SEQUENCE</scope>
</reference>
<keyword evidence="4" id="KW-1185">Reference proteome</keyword>
<dbReference type="GeneTree" id="ENSGT00940000166296"/>
<reference evidence="3" key="2">
    <citation type="submission" date="2025-08" db="UniProtKB">
        <authorList>
            <consortium name="Ensembl"/>
        </authorList>
    </citation>
    <scope>IDENTIFICATION</scope>
</reference>
<feature type="region of interest" description="Disordered" evidence="1">
    <location>
        <begin position="345"/>
        <end position="374"/>
    </location>
</feature>
<reference evidence="3" key="3">
    <citation type="submission" date="2025-09" db="UniProtKB">
        <authorList>
            <consortium name="Ensembl"/>
        </authorList>
    </citation>
    <scope>IDENTIFICATION</scope>
</reference>
<dbReference type="PANTHER" id="PTHR24359">
    <property type="entry name" value="SERINE/THREONINE-PROTEIN KINASE SBK1"/>
    <property type="match status" value="1"/>
</dbReference>
<dbReference type="InterPro" id="IPR011009">
    <property type="entry name" value="Kinase-like_dom_sf"/>
</dbReference>
<dbReference type="SMART" id="SM00220">
    <property type="entry name" value="S_TKc"/>
    <property type="match status" value="1"/>
</dbReference>
<dbReference type="Gene3D" id="1.10.510.10">
    <property type="entry name" value="Transferase(Phosphotransferase) domain 1"/>
    <property type="match status" value="1"/>
</dbReference>
<dbReference type="GO" id="GO:0005524">
    <property type="term" value="F:ATP binding"/>
    <property type="evidence" value="ECO:0007669"/>
    <property type="project" value="InterPro"/>
</dbReference>
<evidence type="ECO:0000256" key="1">
    <source>
        <dbReference type="SAM" id="MobiDB-lite"/>
    </source>
</evidence>
<name>A0A670JJU0_PODMU</name>
<dbReference type="Ensembl" id="ENSPMRT00000024672.1">
    <property type="protein sequence ID" value="ENSPMRP00000023232.1"/>
    <property type="gene ID" value="ENSPMRG00000015085.1"/>
</dbReference>
<accession>A0A670JJU0</accession>
<dbReference type="AlphaFoldDB" id="A0A670JJU0"/>
<dbReference type="PANTHER" id="PTHR24359:SF38">
    <property type="entry name" value="PROTEIN KINASE DOMAIN-CONTAINING PROTEIN"/>
    <property type="match status" value="1"/>
</dbReference>
<evidence type="ECO:0000259" key="2">
    <source>
        <dbReference type="PROSITE" id="PS50011"/>
    </source>
</evidence>
<proteinExistence type="predicted"/>
<dbReference type="InterPro" id="IPR008271">
    <property type="entry name" value="Ser/Thr_kinase_AS"/>
</dbReference>
<organism evidence="3 4">
    <name type="scientific">Podarcis muralis</name>
    <name type="common">Wall lizard</name>
    <name type="synonym">Lacerta muralis</name>
    <dbReference type="NCBI Taxonomy" id="64176"/>
    <lineage>
        <taxon>Eukaryota</taxon>
        <taxon>Metazoa</taxon>
        <taxon>Chordata</taxon>
        <taxon>Craniata</taxon>
        <taxon>Vertebrata</taxon>
        <taxon>Euteleostomi</taxon>
        <taxon>Lepidosauria</taxon>
        <taxon>Squamata</taxon>
        <taxon>Bifurcata</taxon>
        <taxon>Unidentata</taxon>
        <taxon>Episquamata</taxon>
        <taxon>Laterata</taxon>
        <taxon>Lacertibaenia</taxon>
        <taxon>Lacertidae</taxon>
        <taxon>Podarcis</taxon>
    </lineage>
</organism>